<accession>A0A556MWW2</accession>
<evidence type="ECO:0000313" key="1">
    <source>
        <dbReference type="EMBL" id="TSJ44397.1"/>
    </source>
</evidence>
<sequence length="137" mass="15596">MKPTDELTGTSVLVHPELTDDPAQKQGQVGMITGADLETDDVYVSFGRGENARYSTNALLVFKPADKIYELLMNDARQANYDDFKALFQVNLMQQHGLTPLVRKAMEFVKDNKIVREFAMDTIESQLKLEQNRGYEY</sequence>
<organism evidence="1 2">
    <name type="scientific">Mucilaginibacter corticis</name>
    <dbReference type="NCBI Taxonomy" id="2597670"/>
    <lineage>
        <taxon>Bacteria</taxon>
        <taxon>Pseudomonadati</taxon>
        <taxon>Bacteroidota</taxon>
        <taxon>Sphingobacteriia</taxon>
        <taxon>Sphingobacteriales</taxon>
        <taxon>Sphingobacteriaceae</taxon>
        <taxon>Mucilaginibacter</taxon>
    </lineage>
</organism>
<keyword evidence="2" id="KW-1185">Reference proteome</keyword>
<dbReference type="Proteomes" id="UP000318733">
    <property type="component" value="Unassembled WGS sequence"/>
</dbReference>
<dbReference type="OrthoDB" id="710556at2"/>
<dbReference type="RefSeq" id="WP_144247958.1">
    <property type="nucleotide sequence ID" value="NZ_VLPK01000001.1"/>
</dbReference>
<evidence type="ECO:0000313" key="2">
    <source>
        <dbReference type="Proteomes" id="UP000318733"/>
    </source>
</evidence>
<protein>
    <submittedName>
        <fullName evidence="1">Uncharacterized protein</fullName>
    </submittedName>
</protein>
<comment type="caution">
    <text evidence="1">The sequence shown here is derived from an EMBL/GenBank/DDBJ whole genome shotgun (WGS) entry which is preliminary data.</text>
</comment>
<proteinExistence type="predicted"/>
<reference evidence="1 2" key="1">
    <citation type="submission" date="2019-07" db="EMBL/GenBank/DDBJ databases">
        <authorList>
            <person name="Huq M.A."/>
        </authorList>
    </citation>
    <scope>NUCLEOTIDE SEQUENCE [LARGE SCALE GENOMIC DNA]</scope>
    <source>
        <strain evidence="1 2">MAH-19</strain>
    </source>
</reference>
<dbReference type="AlphaFoldDB" id="A0A556MWW2"/>
<name>A0A556MWW2_9SPHI</name>
<gene>
    <name evidence="1" type="ORF">FO440_09520</name>
</gene>
<dbReference type="EMBL" id="VLPK01000001">
    <property type="protein sequence ID" value="TSJ44397.1"/>
    <property type="molecule type" value="Genomic_DNA"/>
</dbReference>